<dbReference type="GO" id="GO:0016740">
    <property type="term" value="F:transferase activity"/>
    <property type="evidence" value="ECO:0007669"/>
    <property type="project" value="UniProtKB-KW"/>
</dbReference>
<evidence type="ECO:0000313" key="4">
    <source>
        <dbReference type="Proteomes" id="UP000473699"/>
    </source>
</evidence>
<dbReference type="InterPro" id="IPR011762">
    <property type="entry name" value="COA_CT_N"/>
</dbReference>
<dbReference type="PROSITE" id="PS50989">
    <property type="entry name" value="COA_CT_CTER"/>
    <property type="match status" value="1"/>
</dbReference>
<keyword evidence="4" id="KW-1185">Reference proteome</keyword>
<dbReference type="GO" id="GO:0004658">
    <property type="term" value="F:propionyl-CoA carboxylase activity"/>
    <property type="evidence" value="ECO:0007669"/>
    <property type="project" value="TreeGrafter"/>
</dbReference>
<dbReference type="InterPro" id="IPR051047">
    <property type="entry name" value="AccD/PCCB"/>
</dbReference>
<feature type="domain" description="CoA carboxyltransferase N-terminal" evidence="1">
    <location>
        <begin position="3"/>
        <end position="262"/>
    </location>
</feature>
<proteinExistence type="predicted"/>
<dbReference type="SUPFAM" id="SSF52096">
    <property type="entry name" value="ClpP/crotonase"/>
    <property type="match status" value="2"/>
</dbReference>
<accession>A0A6L5YCM8</accession>
<feature type="domain" description="CoA carboxyltransferase C-terminal" evidence="2">
    <location>
        <begin position="266"/>
        <end position="501"/>
    </location>
</feature>
<keyword evidence="3" id="KW-0808">Transferase</keyword>
<dbReference type="InterPro" id="IPR029045">
    <property type="entry name" value="ClpP/crotonase-like_dom_sf"/>
</dbReference>
<dbReference type="Gene3D" id="3.90.226.10">
    <property type="entry name" value="2-enoyl-CoA Hydratase, Chain A, domain 1"/>
    <property type="match status" value="2"/>
</dbReference>
<evidence type="ECO:0000259" key="2">
    <source>
        <dbReference type="PROSITE" id="PS50989"/>
    </source>
</evidence>
<dbReference type="RefSeq" id="WP_120372012.1">
    <property type="nucleotide sequence ID" value="NZ_VUNH01000003.1"/>
</dbReference>
<sequence length="519" mass="55841">MAVKTIDELCNVLLDKRAKAAAGGGEKAVAKHKAKGSLTARERIDLLMDEGSFVELDEFVEHRCTNFGMENKKYLGDGVVTGYGTVGGRIVYVFSQDFTVLGGSLGQMHAAKICKVMDLALRNGCPIVGINDSGGARIQEAVDALDGYGGIFYRNTISSGIIPQMSVIVGPTAGGAVYSPALTDYIFMVDKISIMHITGPAVIKTVTGEEISSEELGGAKTHNSRSGNAHFFAASEQECFRQVRDVLSYLPSNNMGDAPRVATSDPVSRTEMALRTMVPTDANKGYDVHNVIKAVVDDGKFVEVQAMWAKNIVIGYASFDGMPVGIVANQASVMAGCLDIDCSDKASRFIRHCDAFNLPIVTFVDVPGYLPGKAQEWGGIIRHGAKMLYAYSEATVPLITVVMRKAYGGAYIGMCSKALGADSVLAWPQSQIAVMGAAGAANIIFRKEIEAAKDPQAERAELISEYEDAFATPYQAASRGYVDKVILPEETRYEVIQALKAHRTKRQALPRKKHGVMPN</sequence>
<dbReference type="PANTHER" id="PTHR43842:SF2">
    <property type="entry name" value="PROPIONYL-COA CARBOXYLASE BETA CHAIN, MITOCHONDRIAL"/>
    <property type="match status" value="1"/>
</dbReference>
<comment type="caution">
    <text evidence="3">The sequence shown here is derived from an EMBL/GenBank/DDBJ whole genome shotgun (WGS) entry which is preliminary data.</text>
</comment>
<dbReference type="InterPro" id="IPR034733">
    <property type="entry name" value="AcCoA_carboxyl_beta"/>
</dbReference>
<dbReference type="EMBL" id="VUNH01000003">
    <property type="protein sequence ID" value="MST55307.1"/>
    <property type="molecule type" value="Genomic_DNA"/>
</dbReference>
<evidence type="ECO:0000259" key="1">
    <source>
        <dbReference type="PROSITE" id="PS50980"/>
    </source>
</evidence>
<organism evidence="3 4">
    <name type="scientific">Pyramidobacter porci</name>
    <dbReference type="NCBI Taxonomy" id="2605789"/>
    <lineage>
        <taxon>Bacteria</taxon>
        <taxon>Thermotogati</taxon>
        <taxon>Synergistota</taxon>
        <taxon>Synergistia</taxon>
        <taxon>Synergistales</taxon>
        <taxon>Dethiosulfovibrionaceae</taxon>
        <taxon>Pyramidobacter</taxon>
    </lineage>
</organism>
<dbReference type="FunFam" id="3.90.226.10:FF:000016">
    <property type="entry name" value="Propionyl-CoA carboxylase, beta subunit"/>
    <property type="match status" value="1"/>
</dbReference>
<dbReference type="InterPro" id="IPR011763">
    <property type="entry name" value="COA_CT_C"/>
</dbReference>
<gene>
    <name evidence="3" type="ORF">FYJ74_04570</name>
</gene>
<name>A0A6L5YCM8_9BACT</name>
<protein>
    <submittedName>
        <fullName evidence="3">Methylmalonyl-CoA carboxyltransferase</fullName>
    </submittedName>
</protein>
<reference evidence="3 4" key="1">
    <citation type="submission" date="2019-08" db="EMBL/GenBank/DDBJ databases">
        <title>In-depth cultivation of the pig gut microbiome towards novel bacterial diversity and tailored functional studies.</title>
        <authorList>
            <person name="Wylensek D."/>
            <person name="Hitch T.C.A."/>
            <person name="Clavel T."/>
        </authorList>
    </citation>
    <scope>NUCLEOTIDE SEQUENCE [LARGE SCALE GENOMIC DNA]</scope>
    <source>
        <strain evidence="3 4">SM-530-WT-4B</strain>
    </source>
</reference>
<dbReference type="GO" id="GO:0009317">
    <property type="term" value="C:acetyl-CoA carboxylase complex"/>
    <property type="evidence" value="ECO:0007669"/>
    <property type="project" value="TreeGrafter"/>
</dbReference>
<dbReference type="Pfam" id="PF01039">
    <property type="entry name" value="Carboxyl_trans"/>
    <property type="match status" value="1"/>
</dbReference>
<dbReference type="Proteomes" id="UP000473699">
    <property type="component" value="Unassembled WGS sequence"/>
</dbReference>
<dbReference type="AlphaFoldDB" id="A0A6L5YCM8"/>
<dbReference type="PANTHER" id="PTHR43842">
    <property type="entry name" value="PROPIONYL-COA CARBOXYLASE BETA CHAIN"/>
    <property type="match status" value="1"/>
</dbReference>
<evidence type="ECO:0000313" key="3">
    <source>
        <dbReference type="EMBL" id="MST55307.1"/>
    </source>
</evidence>
<dbReference type="PROSITE" id="PS50980">
    <property type="entry name" value="COA_CT_NTER"/>
    <property type="match status" value="1"/>
</dbReference>